<dbReference type="PANTHER" id="PTHR35936">
    <property type="entry name" value="MEMBRANE-BOUND LYTIC MUREIN TRANSGLYCOSYLASE F"/>
    <property type="match status" value="1"/>
</dbReference>
<evidence type="ECO:0000313" key="4">
    <source>
        <dbReference type="EMBL" id="MEN3931075.1"/>
    </source>
</evidence>
<feature type="chain" id="PRO_5045570334" evidence="2">
    <location>
        <begin position="24"/>
        <end position="281"/>
    </location>
</feature>
<evidence type="ECO:0000256" key="2">
    <source>
        <dbReference type="SAM" id="SignalP"/>
    </source>
</evidence>
<gene>
    <name evidence="4" type="ORF">WJT86_08400</name>
</gene>
<feature type="domain" description="Solute-binding protein family 3/N-terminal" evidence="3">
    <location>
        <begin position="27"/>
        <end position="276"/>
    </location>
</feature>
<accession>A0ABV0BK39</accession>
<keyword evidence="5" id="KW-1185">Reference proteome</keyword>
<dbReference type="SUPFAM" id="SSF53850">
    <property type="entry name" value="Periplasmic binding protein-like II"/>
    <property type="match status" value="1"/>
</dbReference>
<dbReference type="PANTHER" id="PTHR35936:SF17">
    <property type="entry name" value="ARGININE-BINDING EXTRACELLULAR PROTEIN ARTP"/>
    <property type="match status" value="1"/>
</dbReference>
<dbReference type="Pfam" id="PF00497">
    <property type="entry name" value="SBP_bac_3"/>
    <property type="match status" value="1"/>
</dbReference>
<organism evidence="4 5">
    <name type="scientific">Hohaiivirga grylli</name>
    <dbReference type="NCBI Taxonomy" id="3133970"/>
    <lineage>
        <taxon>Bacteria</taxon>
        <taxon>Pseudomonadati</taxon>
        <taxon>Pseudomonadota</taxon>
        <taxon>Alphaproteobacteria</taxon>
        <taxon>Hyphomicrobiales</taxon>
        <taxon>Methylobacteriaceae</taxon>
        <taxon>Hohaiivirga</taxon>
    </lineage>
</organism>
<comment type="caution">
    <text evidence="4">The sequence shown here is derived from an EMBL/GenBank/DDBJ whole genome shotgun (WGS) entry which is preliminary data.</text>
</comment>
<evidence type="ECO:0000313" key="5">
    <source>
        <dbReference type="Proteomes" id="UP001418637"/>
    </source>
</evidence>
<dbReference type="Proteomes" id="UP001418637">
    <property type="component" value="Unassembled WGS sequence"/>
</dbReference>
<name>A0ABV0BK39_9HYPH</name>
<evidence type="ECO:0000256" key="1">
    <source>
        <dbReference type="ARBA" id="ARBA00022729"/>
    </source>
</evidence>
<dbReference type="EMBL" id="JBBYXI010000003">
    <property type="protein sequence ID" value="MEN3931075.1"/>
    <property type="molecule type" value="Genomic_DNA"/>
</dbReference>
<dbReference type="RefSeq" id="WP_346337116.1">
    <property type="nucleotide sequence ID" value="NZ_JBBYXI010000003.1"/>
</dbReference>
<dbReference type="Gene3D" id="3.40.190.10">
    <property type="entry name" value="Periplasmic binding protein-like II"/>
    <property type="match status" value="2"/>
</dbReference>
<dbReference type="SMART" id="SM00062">
    <property type="entry name" value="PBPb"/>
    <property type="match status" value="1"/>
</dbReference>
<dbReference type="InterPro" id="IPR001638">
    <property type="entry name" value="Solute-binding_3/MltF_N"/>
</dbReference>
<keyword evidence="1 2" id="KW-0732">Signal</keyword>
<proteinExistence type="predicted"/>
<reference evidence="4 5" key="1">
    <citation type="submission" date="2024-04" db="EMBL/GenBank/DDBJ databases">
        <title>A novel species isolated from cricket.</title>
        <authorList>
            <person name="Wang H.-C."/>
        </authorList>
    </citation>
    <scope>NUCLEOTIDE SEQUENCE [LARGE SCALE GENOMIC DNA]</scope>
    <source>
        <strain evidence="4 5">WL0021</strain>
    </source>
</reference>
<feature type="signal peptide" evidence="2">
    <location>
        <begin position="1"/>
        <end position="23"/>
    </location>
</feature>
<evidence type="ECO:0000259" key="3">
    <source>
        <dbReference type="SMART" id="SM00062"/>
    </source>
</evidence>
<sequence>MSFKKVLGLALIGATALLTQATAQEKSIKIALEGAFPPWNTTLPSGEMAGFEVELSRNLCERMKIKCILVQQDWDGLLPGLSLGKFDAVMDGISITDERRKVFTFSIPYAQEPNGFITDKDSPLAKLPGDGKIYNLDKNEAEAIKIIDELKPYLKGKTLGVQTSTTHSRFIEKYMPNFANIKQYKTTPEHDLDLAAGRVDLIIADRSIFRASLETPALKNFKQTGPMFVGGIIGSGVGVAFAKGNDELKAKFDQAIKEAIADGSMKALSEKWFKVSNTPEL</sequence>
<protein>
    <submittedName>
        <fullName evidence="4">Transporter substrate-binding domain-containing protein</fullName>
    </submittedName>
</protein>